<evidence type="ECO:0000313" key="3">
    <source>
        <dbReference type="Proteomes" id="UP000070498"/>
    </source>
</evidence>
<dbReference type="RefSeq" id="WP_067646344.1">
    <property type="nucleotide sequence ID" value="NZ_KQ961026.1"/>
</dbReference>
<dbReference type="CDD" id="cd04301">
    <property type="entry name" value="NAT_SF"/>
    <property type="match status" value="1"/>
</dbReference>
<dbReference type="STRING" id="2052828.ATO67_07560"/>
<evidence type="ECO:0000313" key="2">
    <source>
        <dbReference type="EMBL" id="KXG85408.1"/>
    </source>
</evidence>
<dbReference type="EMBL" id="LNUW01000033">
    <property type="protein sequence ID" value="KXG85408.1"/>
    <property type="molecule type" value="Genomic_DNA"/>
</dbReference>
<feature type="domain" description="N-acetyltransferase" evidence="1">
    <location>
        <begin position="6"/>
        <end position="136"/>
    </location>
</feature>
<organism evidence="2 3">
    <name type="scientific">Agrobacterium bohemicum</name>
    <dbReference type="NCBI Taxonomy" id="2052828"/>
    <lineage>
        <taxon>Bacteria</taxon>
        <taxon>Pseudomonadati</taxon>
        <taxon>Pseudomonadota</taxon>
        <taxon>Alphaproteobacteria</taxon>
        <taxon>Hyphomicrobiales</taxon>
        <taxon>Rhizobiaceae</taxon>
        <taxon>Rhizobium/Agrobacterium group</taxon>
        <taxon>Agrobacterium</taxon>
    </lineage>
</organism>
<dbReference type="Proteomes" id="UP000070498">
    <property type="component" value="Unassembled WGS sequence"/>
</dbReference>
<dbReference type="InterPro" id="IPR016181">
    <property type="entry name" value="Acyl_CoA_acyltransferase"/>
</dbReference>
<proteinExistence type="predicted"/>
<protein>
    <submittedName>
        <fullName evidence="2">GNAT family acetyltransferase</fullName>
    </submittedName>
</protein>
<dbReference type="InterPro" id="IPR041496">
    <property type="entry name" value="YitH/HolE_GNAT"/>
</dbReference>
<dbReference type="PROSITE" id="PS51186">
    <property type="entry name" value="GNAT"/>
    <property type="match status" value="1"/>
</dbReference>
<name>A0A135P1W7_9HYPH</name>
<accession>A0A135P1W7</accession>
<gene>
    <name evidence="2" type="ORF">ATO67_07560</name>
</gene>
<keyword evidence="2" id="KW-0808">Transferase</keyword>
<sequence length="282" mass="30443">MLASQIDLVEFKPHHLEGALALSQQAQWPHRIEDWAMGSSLSKGVAAVHRDRVLGTAMATLYGDDVATINMVIVDEAMRGLGIGKRLMDFALNAASGRECRLVATQDGLPLYQKLGFREAHRIVQHQGLISSVPPPDGVEWANASDVAECMSLDHAACGMDRRDLITYLANNGRLAVIRRDDRVVGFGAIRRFGRGEVIGPVVAENASEARMLLSFLLAGKQGQFLRVDTSEQSGLALWLTELGLSHVGGGIAMVRDGKPRDTTTTQTFAPQTFALASQALG</sequence>
<comment type="caution">
    <text evidence="2">The sequence shown here is derived from an EMBL/GenBank/DDBJ whole genome shotgun (WGS) entry which is preliminary data.</text>
</comment>
<dbReference type="InterPro" id="IPR000182">
    <property type="entry name" value="GNAT_dom"/>
</dbReference>
<dbReference type="Gene3D" id="3.40.630.90">
    <property type="match status" value="1"/>
</dbReference>
<keyword evidence="3" id="KW-1185">Reference proteome</keyword>
<dbReference type="Gene3D" id="3.40.630.30">
    <property type="match status" value="1"/>
</dbReference>
<evidence type="ECO:0000259" key="1">
    <source>
        <dbReference type="PROSITE" id="PS51186"/>
    </source>
</evidence>
<reference evidence="2 3" key="1">
    <citation type="submission" date="2015-11" db="EMBL/GenBank/DDBJ databases">
        <title>Draft genome sequence of Agrobacterium sp. R89-1.</title>
        <authorList>
            <person name="Zahradnik J."/>
            <person name="Kyslikova E."/>
            <person name="Palyzova A."/>
            <person name="Kyslik P."/>
        </authorList>
    </citation>
    <scope>NUCLEOTIDE SEQUENCE [LARGE SCALE GENOMIC DNA]</scope>
    <source>
        <strain evidence="2 3">R89-1</strain>
    </source>
</reference>
<dbReference type="Pfam" id="PF13508">
    <property type="entry name" value="Acetyltransf_7"/>
    <property type="match status" value="1"/>
</dbReference>
<dbReference type="InterPro" id="IPR052729">
    <property type="entry name" value="Acyl/Acetyltrans_Enzymes"/>
</dbReference>
<dbReference type="PANTHER" id="PTHR47237:SF2">
    <property type="entry name" value="BLL4206 PROTEIN"/>
    <property type="match status" value="1"/>
</dbReference>
<dbReference type="Pfam" id="PF18014">
    <property type="entry name" value="Acetyltransf_18"/>
    <property type="match status" value="1"/>
</dbReference>
<dbReference type="AlphaFoldDB" id="A0A135P1W7"/>
<dbReference type="PANTHER" id="PTHR47237">
    <property type="entry name" value="SLL0310 PROTEIN"/>
    <property type="match status" value="1"/>
</dbReference>
<dbReference type="GO" id="GO:0016747">
    <property type="term" value="F:acyltransferase activity, transferring groups other than amino-acyl groups"/>
    <property type="evidence" value="ECO:0007669"/>
    <property type="project" value="InterPro"/>
</dbReference>
<dbReference type="SUPFAM" id="SSF55729">
    <property type="entry name" value="Acyl-CoA N-acyltransferases (Nat)"/>
    <property type="match status" value="1"/>
</dbReference>